<organism evidence="2 5">
    <name type="scientific">Ogataea haglerorum</name>
    <dbReference type="NCBI Taxonomy" id="1937702"/>
    <lineage>
        <taxon>Eukaryota</taxon>
        <taxon>Fungi</taxon>
        <taxon>Dikarya</taxon>
        <taxon>Ascomycota</taxon>
        <taxon>Saccharomycotina</taxon>
        <taxon>Pichiomycetes</taxon>
        <taxon>Pichiales</taxon>
        <taxon>Pichiaceae</taxon>
        <taxon>Ogataea</taxon>
    </lineage>
</organism>
<evidence type="ECO:0000313" key="3">
    <source>
        <dbReference type="EMBL" id="KAG7764864.1"/>
    </source>
</evidence>
<dbReference type="EMBL" id="JAHLUH010000021">
    <property type="protein sequence ID" value="KAG7723940.1"/>
    <property type="molecule type" value="Genomic_DNA"/>
</dbReference>
<accession>A0AAN6HY55</accession>
<comment type="caution">
    <text evidence="2">The sequence shown here is derived from an EMBL/GenBank/DDBJ whole genome shotgun (WGS) entry which is preliminary data.</text>
</comment>
<protein>
    <submittedName>
        <fullName evidence="2">Uncharacterized protein</fullName>
    </submittedName>
</protein>
<proteinExistence type="predicted"/>
<evidence type="ECO:0000313" key="2">
    <source>
        <dbReference type="EMBL" id="KAG7723940.1"/>
    </source>
</evidence>
<feature type="region of interest" description="Disordered" evidence="1">
    <location>
        <begin position="1"/>
        <end position="23"/>
    </location>
</feature>
<evidence type="ECO:0000256" key="1">
    <source>
        <dbReference type="SAM" id="MobiDB-lite"/>
    </source>
</evidence>
<dbReference type="Proteomes" id="UP000738402">
    <property type="component" value="Unassembled WGS sequence"/>
</dbReference>
<evidence type="ECO:0000313" key="4">
    <source>
        <dbReference type="Proteomes" id="UP000697297"/>
    </source>
</evidence>
<dbReference type="AlphaFoldDB" id="A0AAN6HY55"/>
<feature type="region of interest" description="Disordered" evidence="1">
    <location>
        <begin position="119"/>
        <end position="139"/>
    </location>
</feature>
<evidence type="ECO:0000313" key="5">
    <source>
        <dbReference type="Proteomes" id="UP000738402"/>
    </source>
</evidence>
<dbReference type="EMBL" id="JAHLUN010000007">
    <property type="protein sequence ID" value="KAG7764864.1"/>
    <property type="molecule type" value="Genomic_DNA"/>
</dbReference>
<reference evidence="2 4" key="1">
    <citation type="journal article" date="2021" name="G3 (Bethesda)">
        <title>Genomic diversity, chromosomal rearrangements, and interspecies hybridization in the ogataea polymorpha species complex.</title>
        <authorList>
            <person name="Hanson S.J."/>
            <person name="Cinneide E.O."/>
            <person name="Salzberg L.I."/>
            <person name="Wolfe K.H."/>
            <person name="McGowan J."/>
            <person name="Fitzpatrick D.A."/>
            <person name="Matlin K."/>
        </authorList>
    </citation>
    <scope>NUCLEOTIDE SEQUENCE</scope>
    <source>
        <strain evidence="3">81-436-3</strain>
        <strain evidence="2">83-405-1</strain>
    </source>
</reference>
<sequence>MNSEKLHRYPPGDSGQHSTDLGESHCSLEIGVEKKEVGCEGSVESHVEEKYAVRLAYLLLVRARNVYRGSCEVSAEDQDERVANGLGGDLYKPKLGVDALELVELAQAACACGRADQQQVNKRREPGRGPQQQKQWRQALTRSSVDDLDMLRYVGHIDAQCQQGAYQKPKYGRVPINSTGLHHK</sequence>
<gene>
    <name evidence="2" type="ORF">KL933_005262</name>
    <name evidence="3" type="ORF">KL946_002731</name>
</gene>
<keyword evidence="4" id="KW-1185">Reference proteome</keyword>
<name>A0AAN6HY55_9ASCO</name>
<feature type="compositionally biased region" description="Polar residues" evidence="1">
    <location>
        <begin position="130"/>
        <end position="139"/>
    </location>
</feature>
<dbReference type="Proteomes" id="UP000697297">
    <property type="component" value="Unassembled WGS sequence"/>
</dbReference>